<name>A0ABY3PLV5_9CYAN</name>
<dbReference type="Gene3D" id="1.10.10.10">
    <property type="entry name" value="Winged helix-like DNA-binding domain superfamily/Winged helix DNA-binding domain"/>
    <property type="match status" value="1"/>
</dbReference>
<accession>A0ABY3PLV5</accession>
<keyword evidence="2" id="KW-0805">Transcription regulation</keyword>
<dbReference type="NCBIfam" id="TIGR02937">
    <property type="entry name" value="sigma70-ECF"/>
    <property type="match status" value="1"/>
</dbReference>
<keyword evidence="7" id="KW-1185">Reference proteome</keyword>
<keyword evidence="3" id="KW-0731">Sigma factor</keyword>
<dbReference type="InterPro" id="IPR039425">
    <property type="entry name" value="RNA_pol_sigma-70-like"/>
</dbReference>
<dbReference type="EMBL" id="CP063845">
    <property type="protein sequence ID" value="UFP94600.1"/>
    <property type="molecule type" value="Genomic_DNA"/>
</dbReference>
<evidence type="ECO:0000313" key="7">
    <source>
        <dbReference type="Proteomes" id="UP001054846"/>
    </source>
</evidence>
<sequence>MHAPDATQLLLSWQRGDQRALAALMPLIYDELHRRARALMRGERDDHTLQATVLVNEVYLKLIDQKQVPCNSRTHFFRVAARRMRQILVDHARGHRAEKRGGKLIKISLEEAGEVAVGGRPVDLLALDEALEELDRLKPQYREIVELRFFSGLTIEQTAEALGLSTMSVKRQWRFIKAWLQERLRGEDEGDT</sequence>
<gene>
    <name evidence="6" type="ORF">ISF26_23185</name>
</gene>
<dbReference type="InterPro" id="IPR014284">
    <property type="entry name" value="RNA_pol_sigma-70_dom"/>
</dbReference>
<evidence type="ECO:0000256" key="1">
    <source>
        <dbReference type="ARBA" id="ARBA00010641"/>
    </source>
</evidence>
<dbReference type="InterPro" id="IPR036388">
    <property type="entry name" value="WH-like_DNA-bd_sf"/>
</dbReference>
<dbReference type="InterPro" id="IPR013324">
    <property type="entry name" value="RNA_pol_sigma_r3/r4-like"/>
</dbReference>
<dbReference type="PANTHER" id="PTHR43133">
    <property type="entry name" value="RNA POLYMERASE ECF-TYPE SIGMA FACTO"/>
    <property type="match status" value="1"/>
</dbReference>
<dbReference type="Proteomes" id="UP001054846">
    <property type="component" value="Chromosome"/>
</dbReference>
<evidence type="ECO:0000313" key="6">
    <source>
        <dbReference type="EMBL" id="UFP94600.1"/>
    </source>
</evidence>
<dbReference type="CDD" id="cd06171">
    <property type="entry name" value="Sigma70_r4"/>
    <property type="match status" value="1"/>
</dbReference>
<reference evidence="6 7" key="1">
    <citation type="journal article" date="2021" name="Genome Biol. Evol.">
        <title>Complete Genome Sequencing of a Novel Gloeobacter Species from a Waterfall Cave in Mexico.</title>
        <authorList>
            <person name="Saw J.H."/>
            <person name="Cardona T."/>
            <person name="Montejano G."/>
        </authorList>
    </citation>
    <scope>NUCLEOTIDE SEQUENCE [LARGE SCALE GENOMIC DNA]</scope>
    <source>
        <strain evidence="6">MG652769</strain>
    </source>
</reference>
<evidence type="ECO:0000256" key="4">
    <source>
        <dbReference type="ARBA" id="ARBA00023163"/>
    </source>
</evidence>
<dbReference type="Pfam" id="PF07638">
    <property type="entry name" value="Sigma70_ECF"/>
    <property type="match status" value="1"/>
</dbReference>
<evidence type="ECO:0000256" key="3">
    <source>
        <dbReference type="ARBA" id="ARBA00023082"/>
    </source>
</evidence>
<protein>
    <submittedName>
        <fullName evidence="6">Sigma-70 family RNA polymerase sigma factor</fullName>
    </submittedName>
</protein>
<dbReference type="SUPFAM" id="SSF88659">
    <property type="entry name" value="Sigma3 and sigma4 domains of RNA polymerase sigma factors"/>
    <property type="match status" value="1"/>
</dbReference>
<dbReference type="NCBIfam" id="TIGR02999">
    <property type="entry name" value="Sig-70_X6"/>
    <property type="match status" value="1"/>
</dbReference>
<evidence type="ECO:0000259" key="5">
    <source>
        <dbReference type="Pfam" id="PF07638"/>
    </source>
</evidence>
<comment type="similarity">
    <text evidence="1">Belongs to the sigma-70 factor family. ECF subfamily.</text>
</comment>
<dbReference type="InterPro" id="IPR011517">
    <property type="entry name" value="RNA_pol_sigma70_ECF-like"/>
</dbReference>
<evidence type="ECO:0000256" key="2">
    <source>
        <dbReference type="ARBA" id="ARBA00023015"/>
    </source>
</evidence>
<dbReference type="RefSeq" id="WP_230841648.1">
    <property type="nucleotide sequence ID" value="NZ_CP063845.1"/>
</dbReference>
<feature type="domain" description="RNA polymerase sigma-70 ECF-like HTH" evidence="5">
    <location>
        <begin position="5"/>
        <end position="185"/>
    </location>
</feature>
<dbReference type="SUPFAM" id="SSF88946">
    <property type="entry name" value="Sigma2 domain of RNA polymerase sigma factors"/>
    <property type="match status" value="1"/>
</dbReference>
<dbReference type="InterPro" id="IPR013325">
    <property type="entry name" value="RNA_pol_sigma_r2"/>
</dbReference>
<organism evidence="6 7">
    <name type="scientific">Gloeobacter morelensis MG652769</name>
    <dbReference type="NCBI Taxonomy" id="2781736"/>
    <lineage>
        <taxon>Bacteria</taxon>
        <taxon>Bacillati</taxon>
        <taxon>Cyanobacteriota</taxon>
        <taxon>Cyanophyceae</taxon>
        <taxon>Gloeobacterales</taxon>
        <taxon>Gloeobacteraceae</taxon>
        <taxon>Gloeobacter</taxon>
        <taxon>Gloeobacter morelensis</taxon>
    </lineage>
</organism>
<dbReference type="InterPro" id="IPR053812">
    <property type="entry name" value="HTH_Sigma70_ECF-like"/>
</dbReference>
<keyword evidence="4" id="KW-0804">Transcription</keyword>
<proteinExistence type="inferred from homology"/>
<dbReference type="PANTHER" id="PTHR43133:SF39">
    <property type="entry name" value="SIMILAR TO RNA POLYMERASE SIGMA-E FACTOR"/>
    <property type="match status" value="1"/>
</dbReference>